<organism evidence="1 2">
    <name type="scientific">Portunus trituberculatus</name>
    <name type="common">Swimming crab</name>
    <name type="synonym">Neptunus trituberculatus</name>
    <dbReference type="NCBI Taxonomy" id="210409"/>
    <lineage>
        <taxon>Eukaryota</taxon>
        <taxon>Metazoa</taxon>
        <taxon>Ecdysozoa</taxon>
        <taxon>Arthropoda</taxon>
        <taxon>Crustacea</taxon>
        <taxon>Multicrustacea</taxon>
        <taxon>Malacostraca</taxon>
        <taxon>Eumalacostraca</taxon>
        <taxon>Eucarida</taxon>
        <taxon>Decapoda</taxon>
        <taxon>Pleocyemata</taxon>
        <taxon>Brachyura</taxon>
        <taxon>Eubrachyura</taxon>
        <taxon>Portunoidea</taxon>
        <taxon>Portunidae</taxon>
        <taxon>Portuninae</taxon>
        <taxon>Portunus</taxon>
    </lineage>
</organism>
<comment type="caution">
    <text evidence="1">The sequence shown here is derived from an EMBL/GenBank/DDBJ whole genome shotgun (WGS) entry which is preliminary data.</text>
</comment>
<gene>
    <name evidence="1" type="ORF">E2C01_038289</name>
</gene>
<dbReference type="EMBL" id="VSRR010006361">
    <property type="protein sequence ID" value="MPC44612.1"/>
    <property type="molecule type" value="Genomic_DNA"/>
</dbReference>
<proteinExistence type="predicted"/>
<evidence type="ECO:0000313" key="1">
    <source>
        <dbReference type="EMBL" id="MPC44612.1"/>
    </source>
</evidence>
<evidence type="ECO:0000313" key="2">
    <source>
        <dbReference type="Proteomes" id="UP000324222"/>
    </source>
</evidence>
<sequence length="139" mass="15507">MIAKLLLPSACSLPIFSCRCSAFSNSSLAVHAHGHNCAPRDAFRLSFRPIFTLIAGFSVFPNSHSRPVSPYQLPASSRSLHSHAYYPLIRSLDILRVNQRPVSTNGLPRFPVRQSVNGRRFVTPHFRLFIPRPPSQGVD</sequence>
<accession>A0A5B7FDS8</accession>
<keyword evidence="2" id="KW-1185">Reference proteome</keyword>
<protein>
    <submittedName>
        <fullName evidence="1">Uncharacterized protein</fullName>
    </submittedName>
</protein>
<dbReference type="AlphaFoldDB" id="A0A5B7FDS8"/>
<name>A0A5B7FDS8_PORTR</name>
<dbReference type="OrthoDB" id="10671792at2759"/>
<reference evidence="1 2" key="1">
    <citation type="submission" date="2019-05" db="EMBL/GenBank/DDBJ databases">
        <title>Another draft genome of Portunus trituberculatus and its Hox gene families provides insights of decapod evolution.</title>
        <authorList>
            <person name="Jeong J.-H."/>
            <person name="Song I."/>
            <person name="Kim S."/>
            <person name="Choi T."/>
            <person name="Kim D."/>
            <person name="Ryu S."/>
            <person name="Kim W."/>
        </authorList>
    </citation>
    <scope>NUCLEOTIDE SEQUENCE [LARGE SCALE GENOMIC DNA]</scope>
    <source>
        <tissue evidence="1">Muscle</tissue>
    </source>
</reference>
<dbReference type="Proteomes" id="UP000324222">
    <property type="component" value="Unassembled WGS sequence"/>
</dbReference>